<dbReference type="InterPro" id="IPR011990">
    <property type="entry name" value="TPR-like_helical_dom_sf"/>
</dbReference>
<dbReference type="Gene3D" id="1.25.40.10">
    <property type="entry name" value="Tetratricopeptide repeat domain"/>
    <property type="match status" value="1"/>
</dbReference>
<dbReference type="AlphaFoldDB" id="A0A1M5BSS1"/>
<evidence type="ECO:0000313" key="1">
    <source>
        <dbReference type="EMBL" id="SHF45614.1"/>
    </source>
</evidence>
<name>A0A1M5BSS1_9BACT</name>
<reference evidence="1 2" key="1">
    <citation type="submission" date="2016-11" db="EMBL/GenBank/DDBJ databases">
        <authorList>
            <person name="Jaros S."/>
            <person name="Januszkiewicz K."/>
            <person name="Wedrychowicz H."/>
        </authorList>
    </citation>
    <scope>NUCLEOTIDE SEQUENCE [LARGE SCALE GENOMIC DNA]</scope>
    <source>
        <strain evidence="1 2">DSM 26910</strain>
    </source>
</reference>
<accession>A0A1M5BSS1</accession>
<evidence type="ECO:0008006" key="3">
    <source>
        <dbReference type="Google" id="ProtNLM"/>
    </source>
</evidence>
<keyword evidence="2" id="KW-1185">Reference proteome</keyword>
<dbReference type="Proteomes" id="UP000184164">
    <property type="component" value="Unassembled WGS sequence"/>
</dbReference>
<dbReference type="EMBL" id="FQUM01000005">
    <property type="protein sequence ID" value="SHF45614.1"/>
    <property type="molecule type" value="Genomic_DNA"/>
</dbReference>
<proteinExistence type="predicted"/>
<evidence type="ECO:0000313" key="2">
    <source>
        <dbReference type="Proteomes" id="UP000184164"/>
    </source>
</evidence>
<dbReference type="SUPFAM" id="SSF48452">
    <property type="entry name" value="TPR-like"/>
    <property type="match status" value="1"/>
</dbReference>
<dbReference type="STRING" id="1484053.SAMN05444274_105292"/>
<gene>
    <name evidence="1" type="ORF">SAMN05444274_105292</name>
</gene>
<sequence>MLLLLTIRAQQTMSYPEVESTSYKFYQEGKWNELINYSKKARQQGIDFFYLQVRTGIAYYNLKKYRTASEFFLNAWENDQSFDWLQEYLYYSLLWGGRAQEAYKAAGNFSPATQKKIGFTSKKITRAGIEAGYVFNPDFDALTQTLHGEQASVGENYGEAFYLKDYHFESVDFNHRISPGISLNHNFTHINLNREQRVDWIEKNLFSTNTRQFQYFVSPNLLLGRKFYLSPSLNLIWGNFSYANGVLSGNNRSFGNTTVYFKDLVFSVSGWSHFGNLSPGAEYNYANINNAAFSQYSLWTTYYPFSNTGFYITPRIYFKRNKQGSFGYYALGVSGGIQLGPVHLYGQYINGEMENFIESGGYLVSNFPGTSKQKIAGSIYFPAGKKYQFVLRYINQDVTEKYRVYTNLTESNSVNYNYVKHTLSAGISWNF</sequence>
<organism evidence="1 2">
    <name type="scientific">Mariniphaga anaerophila</name>
    <dbReference type="NCBI Taxonomy" id="1484053"/>
    <lineage>
        <taxon>Bacteria</taxon>
        <taxon>Pseudomonadati</taxon>
        <taxon>Bacteroidota</taxon>
        <taxon>Bacteroidia</taxon>
        <taxon>Marinilabiliales</taxon>
        <taxon>Prolixibacteraceae</taxon>
        <taxon>Mariniphaga</taxon>
    </lineage>
</organism>
<protein>
    <recommendedName>
        <fullName evidence="3">Outer membrane protein, YaiO family</fullName>
    </recommendedName>
</protein>